<dbReference type="GO" id="GO:0016627">
    <property type="term" value="F:oxidoreductase activity, acting on the CH-CH group of donors"/>
    <property type="evidence" value="ECO:0007669"/>
    <property type="project" value="InterPro"/>
</dbReference>
<dbReference type="EMBL" id="VDLV01000008">
    <property type="protein sequence ID" value="MBA1377391.1"/>
    <property type="molecule type" value="Genomic_DNA"/>
</dbReference>
<dbReference type="Gene3D" id="2.40.110.10">
    <property type="entry name" value="Butyryl-CoA Dehydrogenase, subunit A, domain 2"/>
    <property type="match status" value="1"/>
</dbReference>
<evidence type="ECO:0000256" key="1">
    <source>
        <dbReference type="ARBA" id="ARBA00001974"/>
    </source>
</evidence>
<dbReference type="InterPro" id="IPR025878">
    <property type="entry name" value="Acyl-CoA_dh-like_C_dom"/>
</dbReference>
<dbReference type="GO" id="GO:0050660">
    <property type="term" value="F:flavin adenine dinucleotide binding"/>
    <property type="evidence" value="ECO:0007669"/>
    <property type="project" value="InterPro"/>
</dbReference>
<dbReference type="Pfam" id="PF12806">
    <property type="entry name" value="Acyl-CoA_dh_C"/>
    <property type="match status" value="1"/>
</dbReference>
<organism evidence="15 16">
    <name type="scientific">Pseudomonas brassicacearum subsp. neoaurantiaca</name>
    <dbReference type="NCBI Taxonomy" id="494916"/>
    <lineage>
        <taxon>Bacteria</taxon>
        <taxon>Pseudomonadati</taxon>
        <taxon>Pseudomonadota</taxon>
        <taxon>Gammaproteobacteria</taxon>
        <taxon>Pseudomonadales</taxon>
        <taxon>Pseudomonadaceae</taxon>
        <taxon>Pseudomonas</taxon>
    </lineage>
</organism>
<evidence type="ECO:0000259" key="11">
    <source>
        <dbReference type="Pfam" id="PF00441"/>
    </source>
</evidence>
<dbReference type="Gene3D" id="1.20.140.10">
    <property type="entry name" value="Butyryl-CoA Dehydrogenase, subunit A, domain 3"/>
    <property type="match status" value="1"/>
</dbReference>
<evidence type="ECO:0000259" key="13">
    <source>
        <dbReference type="Pfam" id="PF02771"/>
    </source>
</evidence>
<dbReference type="Proteomes" id="UP000572407">
    <property type="component" value="Unassembled WGS sequence"/>
</dbReference>
<accession>A0A7V8UAI3</accession>
<evidence type="ECO:0000259" key="12">
    <source>
        <dbReference type="Pfam" id="PF02770"/>
    </source>
</evidence>
<evidence type="ECO:0000259" key="14">
    <source>
        <dbReference type="Pfam" id="PF12806"/>
    </source>
</evidence>
<evidence type="ECO:0000313" key="15">
    <source>
        <dbReference type="EMBL" id="MBA1377391.1"/>
    </source>
</evidence>
<name>A0A7V8UAI3_9PSED</name>
<comment type="cofactor">
    <cofactor evidence="1 10">
        <name>FAD</name>
        <dbReference type="ChEBI" id="CHEBI:57692"/>
    </cofactor>
</comment>
<evidence type="ECO:0000256" key="2">
    <source>
        <dbReference type="ARBA" id="ARBA00009347"/>
    </source>
</evidence>
<evidence type="ECO:0000256" key="5">
    <source>
        <dbReference type="ARBA" id="ARBA00023002"/>
    </source>
</evidence>
<keyword evidence="3 10" id="KW-0285">Flavoprotein</keyword>
<evidence type="ECO:0000313" key="16">
    <source>
        <dbReference type="Proteomes" id="UP000572407"/>
    </source>
</evidence>
<dbReference type="InterPro" id="IPR036250">
    <property type="entry name" value="AcylCo_DH-like_C"/>
</dbReference>
<dbReference type="Gene3D" id="1.10.540.10">
    <property type="entry name" value="Acyl-CoA dehydrogenase/oxidase, N-terminal domain"/>
    <property type="match status" value="1"/>
</dbReference>
<dbReference type="InterPro" id="IPR013786">
    <property type="entry name" value="AcylCoA_DH/ox_N"/>
</dbReference>
<gene>
    <name evidence="15" type="ORF">FHK92_06090</name>
</gene>
<evidence type="ECO:0000256" key="7">
    <source>
        <dbReference type="ARBA" id="ARBA00058683"/>
    </source>
</evidence>
<comment type="similarity">
    <text evidence="2 10">Belongs to the acyl-CoA dehydrogenase family.</text>
</comment>
<evidence type="ECO:0000256" key="9">
    <source>
        <dbReference type="ARBA" id="ARBA00069043"/>
    </source>
</evidence>
<evidence type="ECO:0000256" key="4">
    <source>
        <dbReference type="ARBA" id="ARBA00022827"/>
    </source>
</evidence>
<comment type="function">
    <text evidence="7">Involved in the assimilation of dimethylsulphoniopropionate (DMSP), an important compound in the fixation of carbon in marine phytoplankton, by mediating the conversion of 3-(methylthio)propanoyl-CoA (MMPA-CoA) to 3-(methylthio)acryloyl-CoA (MTA-CoA).</text>
</comment>
<dbReference type="SUPFAM" id="SSF56645">
    <property type="entry name" value="Acyl-CoA dehydrogenase NM domain-like"/>
    <property type="match status" value="1"/>
</dbReference>
<dbReference type="PANTHER" id="PTHR42803">
    <property type="entry name" value="ACYL-COA DEHYDROGENASE"/>
    <property type="match status" value="1"/>
</dbReference>
<sequence length="598" mass="64736">MPEYKAPLRDMRFLIDHVFDFHGRYAELGASDASPDMVSAILDEGARFCENVLAPLNRSGDEEGCHFDNGVVTTPTGFKQAFAQYVEGGWHGLAADPAYGGQGLPSSLGLVISEMIGSSNTSWGMYPGLTHGAMSAIHAHGTEEQKHTYLSKLTAGQWTGTMCLTEAHCGTDLGIIKTRAVPQADGSYAVTGSKIFISAGEHDMSENIIHLVLAKLPDAPAGTKGISLFIVPKFLPDASGEAGERNGVSCGSIEHKMGIKASATCVLNFDGAKGFLIGEANKGLNCMFTMMNHARLGTGMQGLCLGEASFQGAIKYANDRLQMRSLTGPKAPEKAADPIIVHPDVRRMLLTMKAFNEGNRALTYFTAQLLDTEHLSRDETARQEAEDLLAFLTPICKAFMTDTGLEVTNHGMQVFGGHGFIREWGMEQLVRDCRIAPIYEGTNGIQALDLLGRKVLGSQGKLLRGFTRIVHKFCVANAGHPQLDGYVAQLDGLNRQWGELTTQVGMAAMKNPDEVGAASVDYLMYSGYIILAYLWLRMALVAQAQLDSDQGDADFCRAKLATCEFYFKRLLPRTMAHRAAVEAGSDCLMKLPAELFAL</sequence>
<dbReference type="InterPro" id="IPR046373">
    <property type="entry name" value="Acyl-CoA_Oxase/DH_mid-dom_sf"/>
</dbReference>
<comment type="caution">
    <text evidence="15">The sequence shown here is derived from an EMBL/GenBank/DDBJ whole genome shotgun (WGS) entry which is preliminary data.</text>
</comment>
<evidence type="ECO:0000256" key="10">
    <source>
        <dbReference type="RuleBase" id="RU362125"/>
    </source>
</evidence>
<dbReference type="InterPro" id="IPR006091">
    <property type="entry name" value="Acyl-CoA_Oxase/DH_mid-dom"/>
</dbReference>
<dbReference type="Pfam" id="PF02770">
    <property type="entry name" value="Acyl-CoA_dh_M"/>
    <property type="match status" value="1"/>
</dbReference>
<dbReference type="InterPro" id="IPR009075">
    <property type="entry name" value="AcylCo_DH/oxidase_C"/>
</dbReference>
<dbReference type="EC" id="1.3.99.41" evidence="8"/>
<evidence type="ECO:0000256" key="6">
    <source>
        <dbReference type="ARBA" id="ARBA00051388"/>
    </source>
</evidence>
<reference evidence="15 16" key="1">
    <citation type="submission" date="2019-06" db="EMBL/GenBank/DDBJ databases">
        <title>Analysis of the biodiversity of Brassica napus bacterial endophytes for the selection of potential efficient biofertilizers for rapeseed crops.</title>
        <authorList>
            <person name="Jimenez-Gomez A."/>
            <person name="Saati-Santamaria Z."/>
            <person name="Menendez E."/>
            <person name="Rivas R."/>
            <person name="Mateos P.F."/>
            <person name="Velazquez E."/>
            <person name="Garcia-Fraile P."/>
        </authorList>
    </citation>
    <scope>NUCLEOTIDE SEQUENCE [LARGE SCALE GENOMIC DNA]</scope>
    <source>
        <strain evidence="15 16">CDVBN10</strain>
    </source>
</reference>
<dbReference type="InterPro" id="IPR052166">
    <property type="entry name" value="Diverse_Acyl-CoA_DH"/>
</dbReference>
<dbReference type="FunFam" id="2.40.110.10:FF:000031">
    <property type="entry name" value="Acyl-CoA dehydrogenase, putative"/>
    <property type="match status" value="1"/>
</dbReference>
<keyword evidence="4 10" id="KW-0274">FAD</keyword>
<dbReference type="Pfam" id="PF02771">
    <property type="entry name" value="Acyl-CoA_dh_N"/>
    <property type="match status" value="1"/>
</dbReference>
<dbReference type="Pfam" id="PF00441">
    <property type="entry name" value="Acyl-CoA_dh_1"/>
    <property type="match status" value="1"/>
</dbReference>
<feature type="domain" description="Acyl-CoA dehydrogenase/oxidase N-terminal" evidence="13">
    <location>
        <begin position="40"/>
        <end position="156"/>
    </location>
</feature>
<evidence type="ECO:0000256" key="8">
    <source>
        <dbReference type="ARBA" id="ARBA00066694"/>
    </source>
</evidence>
<evidence type="ECO:0000256" key="3">
    <source>
        <dbReference type="ARBA" id="ARBA00022630"/>
    </source>
</evidence>
<dbReference type="SUPFAM" id="SSF47203">
    <property type="entry name" value="Acyl-CoA dehydrogenase C-terminal domain-like"/>
    <property type="match status" value="1"/>
</dbReference>
<dbReference type="PANTHER" id="PTHR42803:SF1">
    <property type="entry name" value="BROAD-SPECIFICITY LINEAR ACYL-COA DEHYDROGENASE FADE5"/>
    <property type="match status" value="1"/>
</dbReference>
<dbReference type="AlphaFoldDB" id="A0A7V8UAI3"/>
<dbReference type="RefSeq" id="WP_181287239.1">
    <property type="nucleotide sequence ID" value="NZ_VDLV01000008.1"/>
</dbReference>
<keyword evidence="5 10" id="KW-0560">Oxidoreductase</keyword>
<protein>
    <recommendedName>
        <fullName evidence="9">3-methylmercaptopropionyl-CoA dehydrogenase</fullName>
        <ecNumber evidence="8">1.3.99.41</ecNumber>
    </recommendedName>
</protein>
<comment type="catalytic activity">
    <reaction evidence="6">
        <text>3-(methylsulfanyl)propanoyl-CoA + oxidized [electron-transfer flavoprotein] + H(+) = 3-(methylsulfanyl)acryloyl-CoA + reduced [electron-transfer flavoprotein]</text>
        <dbReference type="Rhea" id="RHEA:52612"/>
        <dbReference type="Rhea" id="RHEA-COMP:10685"/>
        <dbReference type="Rhea" id="RHEA-COMP:10686"/>
        <dbReference type="ChEBI" id="CHEBI:15378"/>
        <dbReference type="ChEBI" id="CHEBI:57692"/>
        <dbReference type="ChEBI" id="CHEBI:58307"/>
        <dbReference type="ChEBI" id="CHEBI:82815"/>
        <dbReference type="ChEBI" id="CHEBI:84994"/>
        <dbReference type="EC" id="1.3.99.41"/>
    </reaction>
    <physiologicalReaction direction="left-to-right" evidence="6">
        <dbReference type="Rhea" id="RHEA:52613"/>
    </physiologicalReaction>
</comment>
<feature type="domain" description="Acyl-CoA oxidase/dehydrogenase middle" evidence="12">
    <location>
        <begin position="162"/>
        <end position="270"/>
    </location>
</feature>
<dbReference type="InterPro" id="IPR009100">
    <property type="entry name" value="AcylCoA_DH/oxidase_NM_dom_sf"/>
</dbReference>
<proteinExistence type="inferred from homology"/>
<dbReference type="InterPro" id="IPR037069">
    <property type="entry name" value="AcylCoA_DH/ox_N_sf"/>
</dbReference>
<feature type="domain" description="Acyl-CoA dehydrogenase/oxidase C-terminal" evidence="11">
    <location>
        <begin position="281"/>
        <end position="449"/>
    </location>
</feature>
<feature type="domain" description="Acetyl-CoA dehydrogenase-like C-terminal" evidence="14">
    <location>
        <begin position="469"/>
        <end position="592"/>
    </location>
</feature>